<dbReference type="EMBL" id="FNIZ01000023">
    <property type="protein sequence ID" value="SDP58841.1"/>
    <property type="molecule type" value="Genomic_DNA"/>
</dbReference>
<name>A0A1H0TY79_HALAD</name>
<organism evidence="1 2">
    <name type="scientific">Halobacillus aidingensis</name>
    <dbReference type="NCBI Taxonomy" id="240303"/>
    <lineage>
        <taxon>Bacteria</taxon>
        <taxon>Bacillati</taxon>
        <taxon>Bacillota</taxon>
        <taxon>Bacilli</taxon>
        <taxon>Bacillales</taxon>
        <taxon>Bacillaceae</taxon>
        <taxon>Halobacillus</taxon>
    </lineage>
</organism>
<evidence type="ECO:0008006" key="3">
    <source>
        <dbReference type="Google" id="ProtNLM"/>
    </source>
</evidence>
<evidence type="ECO:0000313" key="1">
    <source>
        <dbReference type="EMBL" id="SDP58841.1"/>
    </source>
</evidence>
<dbReference type="AlphaFoldDB" id="A0A1H0TY79"/>
<reference evidence="2" key="1">
    <citation type="submission" date="2016-10" db="EMBL/GenBank/DDBJ databases">
        <authorList>
            <person name="Varghese N."/>
            <person name="Submissions S."/>
        </authorList>
    </citation>
    <scope>NUCLEOTIDE SEQUENCE [LARGE SCALE GENOMIC DNA]</scope>
    <source>
        <strain evidence="2">CGMCC 1.3703</strain>
    </source>
</reference>
<keyword evidence="2" id="KW-1185">Reference proteome</keyword>
<dbReference type="Gene3D" id="2.40.400.10">
    <property type="entry name" value="Acetoacetate decarboxylase-like"/>
    <property type="match status" value="1"/>
</dbReference>
<dbReference type="SUPFAM" id="SSF160104">
    <property type="entry name" value="Acetoacetate decarboxylase-like"/>
    <property type="match status" value="1"/>
</dbReference>
<dbReference type="Proteomes" id="UP000198860">
    <property type="component" value="Unassembled WGS sequence"/>
</dbReference>
<protein>
    <recommendedName>
        <fullName evidence="3">DUF2071 domain-containing protein</fullName>
    </recommendedName>
</protein>
<sequence>MTEVIHMDRNHWIMHQEWNDLIFMHWPVPAEVLRPFIPPAFTIDEYDDSAWIAIVPFRIQNIRFRTLPSLPFGNQLLELNVRTYVTFNGEPGVYFITLDANHPLGVFLARTLFGLPYVHAKMRMDQTEAGYQFTSRRIHKGYPASHFHANFHTVSEPIHAQPGSLLYWLTERYALWLVRGRSKIYKGPILHKNWRLQKAEADIHVNQLVDFLPPSLFATKPITYSSKSLHTKIFPFERKG</sequence>
<dbReference type="PANTHER" id="PTHR39186:SF1">
    <property type="entry name" value="DUF2071 DOMAIN-CONTAINING PROTEIN"/>
    <property type="match status" value="1"/>
</dbReference>
<dbReference type="PANTHER" id="PTHR39186">
    <property type="entry name" value="DUF2071 FAMILY PROTEIN"/>
    <property type="match status" value="1"/>
</dbReference>
<proteinExistence type="predicted"/>
<dbReference type="STRING" id="240303.SAMN05421677_12338"/>
<dbReference type="RefSeq" id="WP_244157272.1">
    <property type="nucleotide sequence ID" value="NZ_FNIZ01000023.1"/>
</dbReference>
<dbReference type="Pfam" id="PF09844">
    <property type="entry name" value="DUF2071"/>
    <property type="match status" value="1"/>
</dbReference>
<gene>
    <name evidence="1" type="ORF">SAMN05421677_12338</name>
</gene>
<dbReference type="InterPro" id="IPR018644">
    <property type="entry name" value="DUF2071"/>
</dbReference>
<accession>A0A1H0TY79</accession>
<dbReference type="InterPro" id="IPR023375">
    <property type="entry name" value="ADC_dom_sf"/>
</dbReference>
<evidence type="ECO:0000313" key="2">
    <source>
        <dbReference type="Proteomes" id="UP000198860"/>
    </source>
</evidence>